<feature type="transmembrane region" description="Helical" evidence="1">
    <location>
        <begin position="12"/>
        <end position="34"/>
    </location>
</feature>
<name>A0ABR3DR39_NEUIN</name>
<organism evidence="2 3">
    <name type="scientific">Neurospora intermedia</name>
    <dbReference type="NCBI Taxonomy" id="5142"/>
    <lineage>
        <taxon>Eukaryota</taxon>
        <taxon>Fungi</taxon>
        <taxon>Dikarya</taxon>
        <taxon>Ascomycota</taxon>
        <taxon>Pezizomycotina</taxon>
        <taxon>Sordariomycetes</taxon>
        <taxon>Sordariomycetidae</taxon>
        <taxon>Sordariales</taxon>
        <taxon>Sordariaceae</taxon>
        <taxon>Neurospora</taxon>
    </lineage>
</organism>
<gene>
    <name evidence="2" type="ORF">QR685DRAFT_36125</name>
</gene>
<sequence>MCMDTTGGSNLYPLYFSVLLAFQLSLLSLSFHSLSHPPGHFRAMFSFLESHSQYQVSMNRCDGQAPWLHASAVSGLRLGANNYHSIIRRANHGQYLAREKTQPARW</sequence>
<reference evidence="2 3" key="1">
    <citation type="submission" date="2023-09" db="EMBL/GenBank/DDBJ databases">
        <title>Multi-omics analysis of a traditional fermented food reveals byproduct-associated fungal strains for waste-to-food upcycling.</title>
        <authorList>
            <consortium name="Lawrence Berkeley National Laboratory"/>
            <person name="Rekdal V.M."/>
            <person name="Villalobos-Escobedo J.M."/>
            <person name="Rodriguez-Valeron N."/>
            <person name="Garcia M.O."/>
            <person name="Vasquez D.P."/>
            <person name="Damayanti I."/>
            <person name="Sorensen P.M."/>
            <person name="Baidoo E.E."/>
            <person name="De Carvalho A.C."/>
            <person name="Riley R."/>
            <person name="Lipzen A."/>
            <person name="He G."/>
            <person name="Yan M."/>
            <person name="Haridas S."/>
            <person name="Daum C."/>
            <person name="Yoshinaga Y."/>
            <person name="Ng V."/>
            <person name="Grigoriev I.V."/>
            <person name="Munk R."/>
            <person name="Nuraida L."/>
            <person name="Wijaya C.H."/>
            <person name="Morales P.-C."/>
            <person name="Keasling J.D."/>
        </authorList>
    </citation>
    <scope>NUCLEOTIDE SEQUENCE [LARGE SCALE GENOMIC DNA]</scope>
    <source>
        <strain evidence="2 3">FGSC 2613</strain>
    </source>
</reference>
<keyword evidence="1" id="KW-0472">Membrane</keyword>
<accession>A0ABR3DR39</accession>
<dbReference type="Proteomes" id="UP001451303">
    <property type="component" value="Unassembled WGS sequence"/>
</dbReference>
<evidence type="ECO:0000256" key="1">
    <source>
        <dbReference type="SAM" id="Phobius"/>
    </source>
</evidence>
<protein>
    <recommendedName>
        <fullName evidence="4">Questionable protein</fullName>
    </recommendedName>
</protein>
<proteinExistence type="predicted"/>
<evidence type="ECO:0000313" key="2">
    <source>
        <dbReference type="EMBL" id="KAL0475130.1"/>
    </source>
</evidence>
<evidence type="ECO:0000313" key="3">
    <source>
        <dbReference type="Proteomes" id="UP001451303"/>
    </source>
</evidence>
<keyword evidence="1" id="KW-0812">Transmembrane</keyword>
<comment type="caution">
    <text evidence="2">The sequence shown here is derived from an EMBL/GenBank/DDBJ whole genome shotgun (WGS) entry which is preliminary data.</text>
</comment>
<evidence type="ECO:0008006" key="4">
    <source>
        <dbReference type="Google" id="ProtNLM"/>
    </source>
</evidence>
<dbReference type="EMBL" id="JAVLET010000001">
    <property type="protein sequence ID" value="KAL0475130.1"/>
    <property type="molecule type" value="Genomic_DNA"/>
</dbReference>
<keyword evidence="3" id="KW-1185">Reference proteome</keyword>
<keyword evidence="1" id="KW-1133">Transmembrane helix</keyword>